<dbReference type="Proteomes" id="UP001649230">
    <property type="component" value="Plasmid pYPD9-1"/>
</dbReference>
<evidence type="ECO:0000313" key="2">
    <source>
        <dbReference type="Proteomes" id="UP001649230"/>
    </source>
</evidence>
<protein>
    <submittedName>
        <fullName evidence="1">Uncharacterized protein</fullName>
    </submittedName>
</protein>
<keyword evidence="1" id="KW-0614">Plasmid</keyword>
<keyword evidence="2" id="KW-1185">Reference proteome</keyword>
<evidence type="ECO:0000313" key="1">
    <source>
        <dbReference type="EMBL" id="UJF36548.1"/>
    </source>
</evidence>
<dbReference type="RefSeq" id="WP_235123098.1">
    <property type="nucleotide sequence ID" value="NZ_CP090979.1"/>
</dbReference>
<accession>A0ABY3SR53</accession>
<sequence length="96" mass="10815">MKIRFEVTSAKIKALLEGNNNELPSHAFPGGYPLFYVDGDNSILCPTCANKSLEGDYTYFHPVDFDTNWEDPHMYCDECSKHIESAYGEEETEGVA</sequence>
<dbReference type="EMBL" id="CP090979">
    <property type="protein sequence ID" value="UJF36548.1"/>
    <property type="molecule type" value="Genomic_DNA"/>
</dbReference>
<proteinExistence type="predicted"/>
<name>A0ABY3SR53_9BACL</name>
<geneLocation type="plasmid" evidence="1 2">
    <name>pYPD9-1</name>
</geneLocation>
<organism evidence="1 2">
    <name type="scientific">Paenibacillus hexagrammi</name>
    <dbReference type="NCBI Taxonomy" id="2908839"/>
    <lineage>
        <taxon>Bacteria</taxon>
        <taxon>Bacillati</taxon>
        <taxon>Bacillota</taxon>
        <taxon>Bacilli</taxon>
        <taxon>Bacillales</taxon>
        <taxon>Paenibacillaceae</taxon>
        <taxon>Paenibacillus</taxon>
    </lineage>
</organism>
<gene>
    <name evidence="1" type="ORF">L0M14_30640</name>
</gene>
<reference evidence="1 2" key="1">
    <citation type="journal article" date="2024" name="Int. J. Syst. Evol. Microbiol.">
        <title>Paenibacillus hexagrammi sp. nov., a novel bacterium isolated from the gut content of Hexagrammos agrammus.</title>
        <authorList>
            <person name="Jung H.K."/>
            <person name="Kim D.G."/>
            <person name="Zin H."/>
            <person name="Park J."/>
            <person name="Jung H."/>
            <person name="Kim Y.O."/>
            <person name="Kong H.J."/>
            <person name="Kim J.W."/>
            <person name="Kim Y.S."/>
        </authorList>
    </citation>
    <scope>NUCLEOTIDE SEQUENCE [LARGE SCALE GENOMIC DNA]</scope>
    <source>
        <strain evidence="1 2">YPD9-1</strain>
    </source>
</reference>